<accession>A0A495SAF6</accession>
<sequence length="117" mass="13557">MNINIMNFKGFKWVVILSILVMNLNFCQKCNKVTIKGITGNVKLGAVVETENDEIYYIEGLSDWGKNVGRKIVISGCLKKIKHIDKKENDNQIIQTVDNGVWIEKRIRNPKWKFMDK</sequence>
<organism evidence="1 2">
    <name type="scientific">Chryseobacterium defluvii</name>
    <dbReference type="NCBI Taxonomy" id="160396"/>
    <lineage>
        <taxon>Bacteria</taxon>
        <taxon>Pseudomonadati</taxon>
        <taxon>Bacteroidota</taxon>
        <taxon>Flavobacteriia</taxon>
        <taxon>Flavobacteriales</taxon>
        <taxon>Weeksellaceae</taxon>
        <taxon>Chryseobacterium group</taxon>
        <taxon>Chryseobacterium</taxon>
    </lineage>
</organism>
<gene>
    <name evidence="1" type="ORF">BCF58_2915</name>
</gene>
<protein>
    <submittedName>
        <fullName evidence="1">Uncharacterized protein</fullName>
    </submittedName>
</protein>
<dbReference type="EMBL" id="RBXB01000003">
    <property type="protein sequence ID" value="RKS96491.1"/>
    <property type="molecule type" value="Genomic_DNA"/>
</dbReference>
<dbReference type="RefSeq" id="WP_121462494.1">
    <property type="nucleotide sequence ID" value="NZ_RBXB01000003.1"/>
</dbReference>
<evidence type="ECO:0000313" key="2">
    <source>
        <dbReference type="Proteomes" id="UP000272428"/>
    </source>
</evidence>
<dbReference type="Proteomes" id="UP000272428">
    <property type="component" value="Unassembled WGS sequence"/>
</dbReference>
<keyword evidence="2" id="KW-1185">Reference proteome</keyword>
<reference evidence="1 2" key="1">
    <citation type="submission" date="2018-10" db="EMBL/GenBank/DDBJ databases">
        <title>Genomic Encyclopedia of Archaeal and Bacterial Type Strains, Phase II (KMG-II): from individual species to whole genera.</title>
        <authorList>
            <person name="Goeker M."/>
        </authorList>
    </citation>
    <scope>NUCLEOTIDE SEQUENCE [LARGE SCALE GENOMIC DNA]</scope>
    <source>
        <strain evidence="1 2">DSM 14219</strain>
    </source>
</reference>
<dbReference type="AlphaFoldDB" id="A0A495SAF6"/>
<evidence type="ECO:0000313" key="1">
    <source>
        <dbReference type="EMBL" id="RKS96491.1"/>
    </source>
</evidence>
<dbReference type="OrthoDB" id="9874567at2"/>
<comment type="caution">
    <text evidence="1">The sequence shown here is derived from an EMBL/GenBank/DDBJ whole genome shotgun (WGS) entry which is preliminary data.</text>
</comment>
<proteinExistence type="predicted"/>
<name>A0A495SAF6_9FLAO</name>